<evidence type="ECO:0000313" key="2">
    <source>
        <dbReference type="EMBL" id="DAF60222.1"/>
    </source>
</evidence>
<accession>A0A8S5TAE8</accession>
<feature type="region of interest" description="Disordered" evidence="1">
    <location>
        <begin position="1"/>
        <end position="22"/>
    </location>
</feature>
<protein>
    <submittedName>
        <fullName evidence="2">Uncharacterized protein</fullName>
    </submittedName>
</protein>
<feature type="compositionally biased region" description="Low complexity" evidence="1">
    <location>
        <begin position="11"/>
        <end position="22"/>
    </location>
</feature>
<sequence length="508" mass="56065">MATEQTVQQHAGGYQQPTAGTAGAQTQVGGQATTVSATAGATGGVGAGNLITPDIDQKLYKFKSDDTPMMQIMLHSKRVNVKSPVVRHYIIDEPKSFVTTKDAVAKSTDNQFILPLLSQDQKLPRPYTTLLVKGVDGYDATGQKATPGKDLMIFIVGKDTTTGNPVAIAVNGPRAVSGDESCTTPAIPAGSVCVLMANACYETQKEVEPDLVVPQPIDLHLQKRIMNSVVSDYFDAQDKQIPFNHAIIAEAQITNFKIKGNRTLYAGRKGKISVDTKLGPQDVYFTEGVRYQVKKEIKDDGKWNFKKFIALAKLIFTGEDVPNTILGLCGKNFLEKIQTIDFSEHPEVRFEVKMNNLGWEVTRIHTIFGNLEFKHDPTLDRLRWSNSCFMIAYDRCVHYVYSAEHTDKDRVEGEEATRNATIVWDGLGLKGTCHVWIDGEGTDDSYGTDVLHMHLWNSDKAPASPKENCVYYLMVDCPAINSKAVSGTVWLYKNSAWEPYTGELPLGN</sequence>
<proteinExistence type="predicted"/>
<reference evidence="2" key="1">
    <citation type="journal article" date="2021" name="Proc. Natl. Acad. Sci. U.S.A.">
        <title>A Catalog of Tens of Thousands of Viruses from Human Metagenomes Reveals Hidden Associations with Chronic Diseases.</title>
        <authorList>
            <person name="Tisza M.J."/>
            <person name="Buck C.B."/>
        </authorList>
    </citation>
    <scope>NUCLEOTIDE SEQUENCE</scope>
    <source>
        <strain evidence="2">CtDwO1</strain>
    </source>
</reference>
<evidence type="ECO:0000256" key="1">
    <source>
        <dbReference type="SAM" id="MobiDB-lite"/>
    </source>
</evidence>
<organism evidence="2">
    <name type="scientific">Podoviridae sp. ctDwO1</name>
    <dbReference type="NCBI Taxonomy" id="2827726"/>
    <lineage>
        <taxon>Viruses</taxon>
        <taxon>Duplodnaviria</taxon>
        <taxon>Heunggongvirae</taxon>
        <taxon>Uroviricota</taxon>
        <taxon>Caudoviricetes</taxon>
    </lineage>
</organism>
<name>A0A8S5TAE8_9CAUD</name>
<dbReference type="EMBL" id="BK032784">
    <property type="protein sequence ID" value="DAF60222.1"/>
    <property type="molecule type" value="Genomic_DNA"/>
</dbReference>